<comment type="caution">
    <text evidence="2">The sequence shown here is derived from an EMBL/GenBank/DDBJ whole genome shotgun (WGS) entry which is preliminary data.</text>
</comment>
<protein>
    <submittedName>
        <fullName evidence="2">Uncharacterized protein</fullName>
    </submittedName>
</protein>
<dbReference type="EMBL" id="JASPKY010000996">
    <property type="protein sequence ID" value="KAK9679648.1"/>
    <property type="molecule type" value="Genomic_DNA"/>
</dbReference>
<proteinExistence type="predicted"/>
<dbReference type="AlphaFoldDB" id="A0AAW1HTL6"/>
<name>A0AAW1HTL6_POPJA</name>
<dbReference type="Proteomes" id="UP001458880">
    <property type="component" value="Unassembled WGS sequence"/>
</dbReference>
<accession>A0AAW1HTL6</accession>
<sequence>MVLRNCGIQPFDPFVFNESDFVPAKTTERLLRQSEAPCIDRPGDQYESEDDISLQDLAKTKGNTDKTSGAGTLVSQDVEPPLDPDSETRVLHQIGPLPKAERK</sequence>
<keyword evidence="3" id="KW-1185">Reference proteome</keyword>
<gene>
    <name evidence="2" type="ORF">QE152_g39824</name>
</gene>
<evidence type="ECO:0000313" key="3">
    <source>
        <dbReference type="Proteomes" id="UP001458880"/>
    </source>
</evidence>
<feature type="region of interest" description="Disordered" evidence="1">
    <location>
        <begin position="60"/>
        <end position="103"/>
    </location>
</feature>
<evidence type="ECO:0000256" key="1">
    <source>
        <dbReference type="SAM" id="MobiDB-lite"/>
    </source>
</evidence>
<organism evidence="2 3">
    <name type="scientific">Popillia japonica</name>
    <name type="common">Japanese beetle</name>
    <dbReference type="NCBI Taxonomy" id="7064"/>
    <lineage>
        <taxon>Eukaryota</taxon>
        <taxon>Metazoa</taxon>
        <taxon>Ecdysozoa</taxon>
        <taxon>Arthropoda</taxon>
        <taxon>Hexapoda</taxon>
        <taxon>Insecta</taxon>
        <taxon>Pterygota</taxon>
        <taxon>Neoptera</taxon>
        <taxon>Endopterygota</taxon>
        <taxon>Coleoptera</taxon>
        <taxon>Polyphaga</taxon>
        <taxon>Scarabaeiformia</taxon>
        <taxon>Scarabaeidae</taxon>
        <taxon>Rutelinae</taxon>
        <taxon>Popillia</taxon>
    </lineage>
</organism>
<reference evidence="2 3" key="1">
    <citation type="journal article" date="2024" name="BMC Genomics">
        <title>De novo assembly and annotation of Popillia japonica's genome with initial clues to its potential as an invasive pest.</title>
        <authorList>
            <person name="Cucini C."/>
            <person name="Boschi S."/>
            <person name="Funari R."/>
            <person name="Cardaioli E."/>
            <person name="Iannotti N."/>
            <person name="Marturano G."/>
            <person name="Paoli F."/>
            <person name="Bruttini M."/>
            <person name="Carapelli A."/>
            <person name="Frati F."/>
            <person name="Nardi F."/>
        </authorList>
    </citation>
    <scope>NUCLEOTIDE SEQUENCE [LARGE SCALE GENOMIC DNA]</scope>
    <source>
        <strain evidence="2">DMR45628</strain>
    </source>
</reference>
<feature type="compositionally biased region" description="Polar residues" evidence="1">
    <location>
        <begin position="65"/>
        <end position="75"/>
    </location>
</feature>
<evidence type="ECO:0000313" key="2">
    <source>
        <dbReference type="EMBL" id="KAK9679648.1"/>
    </source>
</evidence>